<accession>A0AAD7NCA5</accession>
<protein>
    <submittedName>
        <fullName evidence="1">Uncharacterized protein</fullName>
    </submittedName>
</protein>
<proteinExistence type="predicted"/>
<reference evidence="1" key="1">
    <citation type="submission" date="2023-03" db="EMBL/GenBank/DDBJ databases">
        <title>Massive genome expansion in bonnet fungi (Mycena s.s.) driven by repeated elements and novel gene families across ecological guilds.</title>
        <authorList>
            <consortium name="Lawrence Berkeley National Laboratory"/>
            <person name="Harder C.B."/>
            <person name="Miyauchi S."/>
            <person name="Viragh M."/>
            <person name="Kuo A."/>
            <person name="Thoen E."/>
            <person name="Andreopoulos B."/>
            <person name="Lu D."/>
            <person name="Skrede I."/>
            <person name="Drula E."/>
            <person name="Henrissat B."/>
            <person name="Morin E."/>
            <person name="Kohler A."/>
            <person name="Barry K."/>
            <person name="LaButti K."/>
            <person name="Morin E."/>
            <person name="Salamov A."/>
            <person name="Lipzen A."/>
            <person name="Mereny Z."/>
            <person name="Hegedus B."/>
            <person name="Baldrian P."/>
            <person name="Stursova M."/>
            <person name="Weitz H."/>
            <person name="Taylor A."/>
            <person name="Grigoriev I.V."/>
            <person name="Nagy L.G."/>
            <person name="Martin F."/>
            <person name="Kauserud H."/>
        </authorList>
    </citation>
    <scope>NUCLEOTIDE SEQUENCE</scope>
    <source>
        <strain evidence="1">CBHHK182m</strain>
    </source>
</reference>
<dbReference type="Proteomes" id="UP001215598">
    <property type="component" value="Unassembled WGS sequence"/>
</dbReference>
<keyword evidence="2" id="KW-1185">Reference proteome</keyword>
<name>A0AAD7NCA5_9AGAR</name>
<comment type="caution">
    <text evidence="1">The sequence shown here is derived from an EMBL/GenBank/DDBJ whole genome shotgun (WGS) entry which is preliminary data.</text>
</comment>
<evidence type="ECO:0000313" key="2">
    <source>
        <dbReference type="Proteomes" id="UP001215598"/>
    </source>
</evidence>
<dbReference type="AlphaFoldDB" id="A0AAD7NCA5"/>
<dbReference type="EMBL" id="JARKIB010000048">
    <property type="protein sequence ID" value="KAJ7755819.1"/>
    <property type="molecule type" value="Genomic_DNA"/>
</dbReference>
<evidence type="ECO:0000313" key="1">
    <source>
        <dbReference type="EMBL" id="KAJ7755819.1"/>
    </source>
</evidence>
<sequence length="181" mass="21006">MHGPRGRIALQYGGAIARIARETIADVDFLRQFDEAMYDDGDCLWDGRSEFAYWHEFLGEHELDLVCGVYNVGTGVQPRPDRENGSEQTSTVSLWPQPHAWVRGTLSTAPWTYHCEEWYRKREGHFANNVFIPATTTQWRKNMRFQHKMMESLEGYEHVAQDIIENLIARRVGTDARMDVD</sequence>
<gene>
    <name evidence="1" type="ORF">B0H16DRAFT_705612</name>
</gene>
<organism evidence="1 2">
    <name type="scientific">Mycena metata</name>
    <dbReference type="NCBI Taxonomy" id="1033252"/>
    <lineage>
        <taxon>Eukaryota</taxon>
        <taxon>Fungi</taxon>
        <taxon>Dikarya</taxon>
        <taxon>Basidiomycota</taxon>
        <taxon>Agaricomycotina</taxon>
        <taxon>Agaricomycetes</taxon>
        <taxon>Agaricomycetidae</taxon>
        <taxon>Agaricales</taxon>
        <taxon>Marasmiineae</taxon>
        <taxon>Mycenaceae</taxon>
        <taxon>Mycena</taxon>
    </lineage>
</organism>